<dbReference type="GO" id="GO:0016887">
    <property type="term" value="F:ATP hydrolysis activity"/>
    <property type="evidence" value="ECO:0007669"/>
    <property type="project" value="TreeGrafter"/>
</dbReference>
<dbReference type="PANTHER" id="PTHR45623:SF17">
    <property type="entry name" value="CHROMODOMAIN-HELICASE-DNA-BINDING PROTEIN 3-RELATED"/>
    <property type="match status" value="1"/>
</dbReference>
<feature type="compositionally biased region" description="Polar residues" evidence="10">
    <location>
        <begin position="452"/>
        <end position="462"/>
    </location>
</feature>
<dbReference type="Pfam" id="PF23614">
    <property type="entry name" value="DUF7141"/>
    <property type="match status" value="1"/>
</dbReference>
<keyword evidence="14" id="KW-1185">Reference proteome</keyword>
<evidence type="ECO:0000256" key="8">
    <source>
        <dbReference type="ARBA" id="ARBA00022840"/>
    </source>
</evidence>
<dbReference type="InterPro" id="IPR016197">
    <property type="entry name" value="Chromo-like_dom_sf"/>
</dbReference>
<dbReference type="Pfam" id="PF00271">
    <property type="entry name" value="Helicase_C"/>
    <property type="match status" value="1"/>
</dbReference>
<dbReference type="InterPro" id="IPR038718">
    <property type="entry name" value="SNF2-like_sf"/>
</dbReference>
<feature type="domain" description="Helicase ATP-binding" evidence="11">
    <location>
        <begin position="752"/>
        <end position="923"/>
    </location>
</feature>
<gene>
    <name evidence="13" type="ORF">PMAA_080610</name>
</gene>
<keyword evidence="9" id="KW-0539">Nucleus</keyword>
<evidence type="ECO:0000256" key="3">
    <source>
        <dbReference type="ARBA" id="ARBA00022723"/>
    </source>
</evidence>
<evidence type="ECO:0000259" key="12">
    <source>
        <dbReference type="PROSITE" id="PS51194"/>
    </source>
</evidence>
<dbReference type="Pfam" id="PF23615">
    <property type="entry name" value="Chromo_MIT1"/>
    <property type="match status" value="1"/>
</dbReference>
<feature type="region of interest" description="Disordered" evidence="10">
    <location>
        <begin position="498"/>
        <end position="522"/>
    </location>
</feature>
<dbReference type="EMBL" id="DS995901">
    <property type="protein sequence ID" value="EEA24043.1"/>
    <property type="molecule type" value="Genomic_DNA"/>
</dbReference>
<dbReference type="GO" id="GO:0003682">
    <property type="term" value="F:chromatin binding"/>
    <property type="evidence" value="ECO:0007669"/>
    <property type="project" value="TreeGrafter"/>
</dbReference>
<evidence type="ECO:0000313" key="13">
    <source>
        <dbReference type="EMBL" id="EEA24043.1"/>
    </source>
</evidence>
<dbReference type="GO" id="GO:0003677">
    <property type="term" value="F:DNA binding"/>
    <property type="evidence" value="ECO:0007669"/>
    <property type="project" value="TreeGrafter"/>
</dbReference>
<sequence>MLASSRDFSSESEDADELVADLLQRFSSVGDSAIGSVRKFVTRSATSASVIPSISANSETPGVQAASKTKKPRTFAVEVPPLPSNAEGYKFLPGHFTAWRIWGHKRVGGNVLYEVELATSEKEWLKEAFVKTLENGPEAIANFKQNGPPKVKRAKDSIDDCVSGSYAKYGSEEFQPSEGGREEEEEEEDEDEIVVVSSVKRRRGRPPGSRRHKPRNKYGDVTDEEDSDSRPVRRSLRASRPRISRSVFYSNDEMSSDDVLGTSTSTALLKRRRSGRQAAQRTTKRIREHQYEDNDSQSRKRGVRFSTRTAQAHRNNFRERLEDDISEVEEASQSDKRFAGAKEKFHRLSSDDPFRQRHRQVCDSCDIHGDDREKGPLVFCQGCTNAYHKACLGPRSQREHLVTKVGWDHFVLQCRRCVGTAQKKDATAPHLGHCTACNKENPACRPFRQRLNPKQEQQQRESNGGEDPITTVNDDLINNVDNIMFRCVNCQRAYHIKELPPRSDPNPEDTDTDSPEPDTDPATIRLKEYSRKWQCHTCISAHGEIEGLVGWRPVDADAYIPGYTAKDMKETEKEYLVKWKKKSYNRTTWMEGSWIWGVASHHMRKAFLKSPKGLKPQMTTEDAIPEDYLRIDIVFDVKYTNIASAHSKEIDLARVRDVKEAYVKYKGLLYEDAVWETVPSSTETERWNDFKAAYDDWVLKDYVKVPKGSSLKKHLEIVRGQDFKTLVKKAQPSCLTGGKIMDYQLDGLNWLYYKWYQGQNAILADEMGLGKTIQIISFLSTLIEDHKCWPFLIVVPNSTCPNWRREVKKWAPSLRVVTYYGSAVARKLAHDYEMFPKNARDLRAHVLVTSYETMVDDKARRVLAGIPWAGLVVDEGQRLKNDRNLLYSSLSSINIPFKVLLTGTPLQNNIRELFNLIQFCDPTQNAQDLAAEYETLTKENVPELHAKIRPFFLRRTKAQVLTFLPPMAQIIIPVTMSVVQKKLYKSILAKNSKLIKSIFQSNQDAQNKQNERHSLSNILMQLRKCLCHPFVYSRQIEERISNPTLSHRNLVEASGKLQLLELLLPRLKERGHRVLLFSQFLDNLDIVEDFLDGLGLLYCRLDGSMGAHEKQKQIDAYNAPDSKYFAFLLSTRSGGVGINLATADTVIIMDPDFNPHQDIQALSRAHRIGQQKKVLVFQLMTRESAEEKIMQIGKKKMALDHVLIEKMDADEDEGLDLESILRHGAEALFEDDTTGDVHYDAESVEKLLDRSQAENTQVGNDASAESQFSFARVWANDNAALEDRLGDSEAATPVNTNLWEKILAERQKAVDEEALADAQALGRGKRKRAVVNYSAKDREDEQLSPGGTKRAKVQPESDTEFHAKGDSSESDDDEHALLELEQTKTVKARPFRRVNPNKLTPDPQNGNAGLPNRPVDRLLPCLACNQMHPVGYCPLKLAGVEHCGLCGIAHLGYSRVCPHLNSEEQILSMLQSLRQSTEPKWLVDSARHYLYNVKGDLAKRKRAKADPNRPTSAARPMHSQLDASHSIFQNGRGSGAPASHLGYPPRLASNTLSNPYLQNYSIPSSSSNIPLNAPSQPGPSSYSLLPSNGFRQPPASTSAVERHRN</sequence>
<evidence type="ECO:0000256" key="4">
    <source>
        <dbReference type="ARBA" id="ARBA00022741"/>
    </source>
</evidence>
<dbReference type="Pfam" id="PF18585">
    <property type="entry name" value="zf-CCCH_6"/>
    <property type="match status" value="1"/>
</dbReference>
<evidence type="ECO:0000259" key="11">
    <source>
        <dbReference type="PROSITE" id="PS51192"/>
    </source>
</evidence>
<feature type="compositionally biased region" description="Acidic residues" evidence="10">
    <location>
        <begin position="181"/>
        <end position="193"/>
    </location>
</feature>
<proteinExistence type="predicted"/>
<comment type="subcellular location">
    <subcellularLocation>
        <location evidence="1">Nucleus</location>
    </subcellularLocation>
</comment>
<feature type="compositionally biased region" description="Basic residues" evidence="10">
    <location>
        <begin position="199"/>
        <end position="216"/>
    </location>
</feature>
<dbReference type="Gene3D" id="3.30.40.10">
    <property type="entry name" value="Zinc/RING finger domain, C3HC4 (zinc finger)"/>
    <property type="match status" value="1"/>
</dbReference>
<evidence type="ECO:0000256" key="1">
    <source>
        <dbReference type="ARBA" id="ARBA00004123"/>
    </source>
</evidence>
<keyword evidence="5" id="KW-0863">Zinc-finger</keyword>
<dbReference type="GO" id="GO:0008270">
    <property type="term" value="F:zinc ion binding"/>
    <property type="evidence" value="ECO:0007669"/>
    <property type="project" value="UniProtKB-KW"/>
</dbReference>
<evidence type="ECO:0000256" key="10">
    <source>
        <dbReference type="SAM" id="MobiDB-lite"/>
    </source>
</evidence>
<protein>
    <submittedName>
        <fullName evidence="13">Chromatin remodeling complex subunit (Chd3), putative</fullName>
    </submittedName>
</protein>
<dbReference type="OrthoDB" id="5857104at2759"/>
<feature type="domain" description="Helicase C-terminal" evidence="12">
    <location>
        <begin position="1059"/>
        <end position="1210"/>
    </location>
</feature>
<feature type="compositionally biased region" description="Basic and acidic residues" evidence="10">
    <location>
        <begin position="1375"/>
        <end position="1384"/>
    </location>
</feature>
<feature type="compositionally biased region" description="Basic and acidic residues" evidence="10">
    <location>
        <begin position="288"/>
        <end position="298"/>
    </location>
</feature>
<evidence type="ECO:0000256" key="5">
    <source>
        <dbReference type="ARBA" id="ARBA00022771"/>
    </source>
</evidence>
<dbReference type="CDD" id="cd18793">
    <property type="entry name" value="SF2_C_SNF"/>
    <property type="match status" value="1"/>
</dbReference>
<reference evidence="14" key="1">
    <citation type="journal article" date="2015" name="Genome Announc.">
        <title>Genome sequence of the AIDS-associated pathogen Penicillium marneffei (ATCC18224) and its near taxonomic relative Talaromyces stipitatus (ATCC10500).</title>
        <authorList>
            <person name="Nierman W.C."/>
            <person name="Fedorova-Abrams N.D."/>
            <person name="Andrianopoulos A."/>
        </authorList>
    </citation>
    <scope>NUCLEOTIDE SEQUENCE [LARGE SCALE GENOMIC DNA]</scope>
    <source>
        <strain evidence="14">ATCC 18224 / CBS 334.59 / QM 7333</strain>
    </source>
</reference>
<feature type="compositionally biased region" description="Polar residues" evidence="10">
    <location>
        <begin position="1578"/>
        <end position="1599"/>
    </location>
</feature>
<dbReference type="PROSITE" id="PS51194">
    <property type="entry name" value="HELICASE_CTER"/>
    <property type="match status" value="1"/>
</dbReference>
<comment type="subunit">
    <text evidence="2">Component of the NuA4 histone acetyltransferase complex.</text>
</comment>
<dbReference type="InterPro" id="IPR011011">
    <property type="entry name" value="Znf_FYVE_PHD"/>
</dbReference>
<dbReference type="SMART" id="SM00487">
    <property type="entry name" value="DEXDc"/>
    <property type="match status" value="1"/>
</dbReference>
<evidence type="ECO:0000256" key="2">
    <source>
        <dbReference type="ARBA" id="ARBA00011353"/>
    </source>
</evidence>
<dbReference type="InterPro" id="IPR001650">
    <property type="entry name" value="Helicase_C-like"/>
</dbReference>
<feature type="region of interest" description="Disordered" evidence="10">
    <location>
        <begin position="1568"/>
        <end position="1605"/>
    </location>
</feature>
<dbReference type="Gene3D" id="3.40.50.10810">
    <property type="entry name" value="Tandem AAA-ATPase domain"/>
    <property type="match status" value="1"/>
</dbReference>
<keyword evidence="8" id="KW-0067">ATP-binding</keyword>
<dbReference type="GO" id="GO:0042393">
    <property type="term" value="F:histone binding"/>
    <property type="evidence" value="ECO:0007669"/>
    <property type="project" value="TreeGrafter"/>
</dbReference>
<dbReference type="InterPro" id="IPR049730">
    <property type="entry name" value="SNF2/RAD54-like_C"/>
</dbReference>
<keyword evidence="4" id="KW-0547">Nucleotide-binding</keyword>
<dbReference type="Pfam" id="PF15446">
    <property type="entry name" value="zf-PHD-like"/>
    <property type="match status" value="1"/>
</dbReference>
<dbReference type="PANTHER" id="PTHR45623">
    <property type="entry name" value="CHROMODOMAIN-HELICASE-DNA-BINDING PROTEIN 3-RELATED-RELATED"/>
    <property type="match status" value="1"/>
</dbReference>
<organism evidence="13 14">
    <name type="scientific">Talaromyces marneffei (strain ATCC 18224 / CBS 334.59 / QM 7333)</name>
    <name type="common">Penicillium marneffei</name>
    <dbReference type="NCBI Taxonomy" id="441960"/>
    <lineage>
        <taxon>Eukaryota</taxon>
        <taxon>Fungi</taxon>
        <taxon>Dikarya</taxon>
        <taxon>Ascomycota</taxon>
        <taxon>Pezizomycotina</taxon>
        <taxon>Eurotiomycetes</taxon>
        <taxon>Eurotiomycetidae</taxon>
        <taxon>Eurotiales</taxon>
        <taxon>Trichocomaceae</taxon>
        <taxon>Talaromyces</taxon>
        <taxon>Talaromyces sect. Talaromyces</taxon>
    </lineage>
</organism>
<dbReference type="InterPro" id="IPR055565">
    <property type="entry name" value="DUF7141"/>
</dbReference>
<keyword evidence="3" id="KW-0479">Metal-binding</keyword>
<dbReference type="SMART" id="SM00249">
    <property type="entry name" value="PHD"/>
    <property type="match status" value="2"/>
</dbReference>
<dbReference type="HOGENOM" id="CLU_000315_18_1_1"/>
<dbReference type="GO" id="GO:0005634">
    <property type="term" value="C:nucleus"/>
    <property type="evidence" value="ECO:0007669"/>
    <property type="project" value="UniProtKB-SubCell"/>
</dbReference>
<dbReference type="InterPro" id="IPR041684">
    <property type="entry name" value="Znf-PHD-like"/>
</dbReference>
<evidence type="ECO:0000256" key="6">
    <source>
        <dbReference type="ARBA" id="ARBA00022801"/>
    </source>
</evidence>
<dbReference type="VEuPathDB" id="FungiDB:PMAA_080610"/>
<evidence type="ECO:0000313" key="14">
    <source>
        <dbReference type="Proteomes" id="UP000001294"/>
    </source>
</evidence>
<evidence type="ECO:0000256" key="7">
    <source>
        <dbReference type="ARBA" id="ARBA00022833"/>
    </source>
</evidence>
<dbReference type="Proteomes" id="UP000001294">
    <property type="component" value="Unassembled WGS sequence"/>
</dbReference>
<dbReference type="SUPFAM" id="SSF52540">
    <property type="entry name" value="P-loop containing nucleoside triphosphate hydrolases"/>
    <property type="match status" value="2"/>
</dbReference>
<dbReference type="InterPro" id="IPR056616">
    <property type="entry name" value="Chromo_MIT1"/>
</dbReference>
<dbReference type="GO" id="GO:0000785">
    <property type="term" value="C:chromatin"/>
    <property type="evidence" value="ECO:0007669"/>
    <property type="project" value="TreeGrafter"/>
</dbReference>
<keyword evidence="7" id="KW-0862">Zinc</keyword>
<evidence type="ECO:0000256" key="9">
    <source>
        <dbReference type="ARBA" id="ARBA00023242"/>
    </source>
</evidence>
<feature type="region of interest" description="Disordered" evidence="10">
    <location>
        <begin position="1319"/>
        <end position="1411"/>
    </location>
</feature>
<feature type="compositionally biased region" description="Acidic residues" evidence="10">
    <location>
        <begin position="506"/>
        <end position="519"/>
    </location>
</feature>
<dbReference type="GO" id="GO:0005524">
    <property type="term" value="F:ATP binding"/>
    <property type="evidence" value="ECO:0007669"/>
    <property type="project" value="UniProtKB-KW"/>
</dbReference>
<dbReference type="STRING" id="441960.B6QF08"/>
<feature type="region of interest" description="Disordered" evidence="10">
    <location>
        <begin position="452"/>
        <end position="473"/>
    </location>
</feature>
<dbReference type="InterPro" id="IPR027417">
    <property type="entry name" value="P-loop_NTPase"/>
</dbReference>
<dbReference type="PhylomeDB" id="B6QF08"/>
<keyword evidence="6" id="KW-0378">Hydrolase</keyword>
<dbReference type="InterPro" id="IPR013083">
    <property type="entry name" value="Znf_RING/FYVE/PHD"/>
</dbReference>
<dbReference type="InterPro" id="IPR001965">
    <property type="entry name" value="Znf_PHD"/>
</dbReference>
<name>B6QF08_TALMQ</name>
<dbReference type="InterPro" id="IPR000330">
    <property type="entry name" value="SNF2_N"/>
</dbReference>
<feature type="region of interest" description="Disordered" evidence="10">
    <location>
        <begin position="169"/>
        <end position="238"/>
    </location>
</feature>
<feature type="region of interest" description="Disordered" evidence="10">
    <location>
        <begin position="1499"/>
        <end position="1519"/>
    </location>
</feature>
<dbReference type="SUPFAM" id="SSF54160">
    <property type="entry name" value="Chromo domain-like"/>
    <property type="match status" value="1"/>
</dbReference>
<dbReference type="InterPro" id="IPR040934">
    <property type="entry name" value="Znf-CCCH_6"/>
</dbReference>
<dbReference type="CDD" id="cd15489">
    <property type="entry name" value="PHD_SF"/>
    <property type="match status" value="1"/>
</dbReference>
<accession>B6QF08</accession>
<feature type="compositionally biased region" description="Basic and acidic residues" evidence="10">
    <location>
        <begin position="1353"/>
        <end position="1367"/>
    </location>
</feature>
<dbReference type="PROSITE" id="PS51192">
    <property type="entry name" value="HELICASE_ATP_BIND_1"/>
    <property type="match status" value="1"/>
</dbReference>
<dbReference type="InterPro" id="IPR014001">
    <property type="entry name" value="Helicase_ATP-bd"/>
</dbReference>
<dbReference type="Gene3D" id="3.40.50.300">
    <property type="entry name" value="P-loop containing nucleotide triphosphate hydrolases"/>
    <property type="match status" value="1"/>
</dbReference>
<dbReference type="SMART" id="SM00490">
    <property type="entry name" value="HELICc"/>
    <property type="match status" value="1"/>
</dbReference>
<dbReference type="GO" id="GO:0140658">
    <property type="term" value="F:ATP-dependent chromatin remodeler activity"/>
    <property type="evidence" value="ECO:0007669"/>
    <property type="project" value="TreeGrafter"/>
</dbReference>
<dbReference type="SUPFAM" id="SSF57903">
    <property type="entry name" value="FYVE/PHD zinc finger"/>
    <property type="match status" value="1"/>
</dbReference>
<dbReference type="Pfam" id="PF00176">
    <property type="entry name" value="SNF2-rel_dom"/>
    <property type="match status" value="1"/>
</dbReference>
<feature type="region of interest" description="Disordered" evidence="10">
    <location>
        <begin position="265"/>
        <end position="312"/>
    </location>
</feature>